<evidence type="ECO:0000256" key="8">
    <source>
        <dbReference type="RuleBase" id="RU079119"/>
    </source>
</evidence>
<evidence type="ECO:0000256" key="3">
    <source>
        <dbReference type="ARBA" id="ARBA00022679"/>
    </source>
</evidence>
<dbReference type="InterPro" id="IPR001594">
    <property type="entry name" value="Palmitoyltrfase_DHHC"/>
</dbReference>
<feature type="transmembrane region" description="Helical" evidence="8">
    <location>
        <begin position="81"/>
        <end position="103"/>
    </location>
</feature>
<dbReference type="Pfam" id="PF01529">
    <property type="entry name" value="DHHC"/>
    <property type="match status" value="1"/>
</dbReference>
<keyword evidence="6 8" id="KW-0472">Membrane</keyword>
<name>A0A1Q3BGF3_CEPFO</name>
<dbReference type="PROSITE" id="PS50216">
    <property type="entry name" value="DHHC"/>
    <property type="match status" value="1"/>
</dbReference>
<reference evidence="11" key="1">
    <citation type="submission" date="2016-04" db="EMBL/GenBank/DDBJ databases">
        <title>Cephalotus genome sequencing.</title>
        <authorList>
            <person name="Fukushima K."/>
            <person name="Hasebe M."/>
            <person name="Fang X."/>
        </authorList>
    </citation>
    <scope>NUCLEOTIDE SEQUENCE [LARGE SCALE GENOMIC DNA]</scope>
    <source>
        <strain evidence="11">cv. St1</strain>
    </source>
</reference>
<evidence type="ECO:0000256" key="4">
    <source>
        <dbReference type="ARBA" id="ARBA00022692"/>
    </source>
</evidence>
<evidence type="ECO:0000313" key="10">
    <source>
        <dbReference type="EMBL" id="GAV66979.1"/>
    </source>
</evidence>
<evidence type="ECO:0000256" key="1">
    <source>
        <dbReference type="ARBA" id="ARBA00004127"/>
    </source>
</evidence>
<keyword evidence="11" id="KW-1185">Reference proteome</keyword>
<evidence type="ECO:0000256" key="2">
    <source>
        <dbReference type="ARBA" id="ARBA00008574"/>
    </source>
</evidence>
<comment type="catalytic activity">
    <reaction evidence="8">
        <text>L-cysteinyl-[protein] + hexadecanoyl-CoA = S-hexadecanoyl-L-cysteinyl-[protein] + CoA</text>
        <dbReference type="Rhea" id="RHEA:36683"/>
        <dbReference type="Rhea" id="RHEA-COMP:10131"/>
        <dbReference type="Rhea" id="RHEA-COMP:11032"/>
        <dbReference type="ChEBI" id="CHEBI:29950"/>
        <dbReference type="ChEBI" id="CHEBI:57287"/>
        <dbReference type="ChEBI" id="CHEBI:57379"/>
        <dbReference type="ChEBI" id="CHEBI:74151"/>
        <dbReference type="EC" id="2.3.1.225"/>
    </reaction>
</comment>
<dbReference type="InParanoid" id="A0A1Q3BGF3"/>
<comment type="domain">
    <text evidence="8">The DHHC domain is required for palmitoyltransferase activity.</text>
</comment>
<dbReference type="STRING" id="3775.A0A1Q3BGF3"/>
<sequence length="341" mass="39000">MVGGIEKKSQVQEKLLDRKHRSALDFIGHILIVIKKFLHDQWLLYVRGDNSKTTRMYHIWPGNNVFFFHGRLICGPDPRGLLSTTVSIFLSNWVFAVYVSDIIPNHSTLIISLLLILKLIVLMNLIVISAIDPGIIPRNDGASIEEVGTSNGNKRKRVSVNGVELKLKYCRICRIFRPPRSCHCAVCDNCVEKFDHHCPWIGQCIALRNYRFYMAFVISALIFFIYIFVFSCWRIHQRMLENNTGLLRMLGNFPETLALALFSFMAICFLGGLTVFHVYLVAVNQTAYENYYQSFLGSRNPYDKGILSNVKEVLCVPLPSSRVDFRAEVTSSWHANTGRQV</sequence>
<feature type="transmembrane region" description="Helical" evidence="8">
    <location>
        <begin position="212"/>
        <end position="236"/>
    </location>
</feature>
<evidence type="ECO:0000313" key="11">
    <source>
        <dbReference type="Proteomes" id="UP000187406"/>
    </source>
</evidence>
<dbReference type="PANTHER" id="PTHR22883">
    <property type="entry name" value="ZINC FINGER DHHC DOMAIN CONTAINING PROTEIN"/>
    <property type="match status" value="1"/>
</dbReference>
<protein>
    <recommendedName>
        <fullName evidence="8">S-acyltransferase</fullName>
        <ecNumber evidence="8">2.3.1.225</ecNumber>
    </recommendedName>
    <alternativeName>
        <fullName evidence="8">Palmitoyltransferase</fullName>
    </alternativeName>
</protein>
<gene>
    <name evidence="10" type="ORF">CFOL_v3_10488</name>
</gene>
<comment type="subcellular location">
    <subcellularLocation>
        <location evidence="1">Endomembrane system</location>
        <topology evidence="1">Multi-pass membrane protein</topology>
    </subcellularLocation>
</comment>
<evidence type="ECO:0000256" key="7">
    <source>
        <dbReference type="ARBA" id="ARBA00023315"/>
    </source>
</evidence>
<dbReference type="GO" id="GO:0005783">
    <property type="term" value="C:endoplasmic reticulum"/>
    <property type="evidence" value="ECO:0007669"/>
    <property type="project" value="TreeGrafter"/>
</dbReference>
<evidence type="ECO:0000256" key="6">
    <source>
        <dbReference type="ARBA" id="ARBA00023136"/>
    </source>
</evidence>
<keyword evidence="3 8" id="KW-0808">Transferase</keyword>
<keyword evidence="4 8" id="KW-0812">Transmembrane</keyword>
<keyword evidence="5 8" id="KW-1133">Transmembrane helix</keyword>
<dbReference type="OrthoDB" id="4096362at2759"/>
<feature type="domain" description="Palmitoyltransferase DHHC" evidence="9">
    <location>
        <begin position="166"/>
        <end position="291"/>
    </location>
</feature>
<organism evidence="10 11">
    <name type="scientific">Cephalotus follicularis</name>
    <name type="common">Albany pitcher plant</name>
    <dbReference type="NCBI Taxonomy" id="3775"/>
    <lineage>
        <taxon>Eukaryota</taxon>
        <taxon>Viridiplantae</taxon>
        <taxon>Streptophyta</taxon>
        <taxon>Embryophyta</taxon>
        <taxon>Tracheophyta</taxon>
        <taxon>Spermatophyta</taxon>
        <taxon>Magnoliopsida</taxon>
        <taxon>eudicotyledons</taxon>
        <taxon>Gunneridae</taxon>
        <taxon>Pentapetalae</taxon>
        <taxon>rosids</taxon>
        <taxon>fabids</taxon>
        <taxon>Oxalidales</taxon>
        <taxon>Cephalotaceae</taxon>
        <taxon>Cephalotus</taxon>
    </lineage>
</organism>
<feature type="transmembrane region" description="Helical" evidence="8">
    <location>
        <begin position="109"/>
        <end position="131"/>
    </location>
</feature>
<dbReference type="Proteomes" id="UP000187406">
    <property type="component" value="Unassembled WGS sequence"/>
</dbReference>
<accession>A0A1Q3BGF3</accession>
<dbReference type="EC" id="2.3.1.225" evidence="8"/>
<dbReference type="GO" id="GO:0019706">
    <property type="term" value="F:protein-cysteine S-palmitoyltransferase activity"/>
    <property type="evidence" value="ECO:0007669"/>
    <property type="project" value="UniProtKB-EC"/>
</dbReference>
<dbReference type="GO" id="GO:0005794">
    <property type="term" value="C:Golgi apparatus"/>
    <property type="evidence" value="ECO:0007669"/>
    <property type="project" value="TreeGrafter"/>
</dbReference>
<proteinExistence type="inferred from homology"/>
<evidence type="ECO:0000259" key="9">
    <source>
        <dbReference type="Pfam" id="PF01529"/>
    </source>
</evidence>
<dbReference type="AlphaFoldDB" id="A0A1Q3BGF3"/>
<feature type="transmembrane region" description="Helical" evidence="8">
    <location>
        <begin position="256"/>
        <end position="282"/>
    </location>
</feature>
<dbReference type="EMBL" id="BDDD01000511">
    <property type="protein sequence ID" value="GAV66979.1"/>
    <property type="molecule type" value="Genomic_DNA"/>
</dbReference>
<dbReference type="PANTHER" id="PTHR22883:SF57">
    <property type="entry name" value="S-ACYLTRANSFERASE"/>
    <property type="match status" value="1"/>
</dbReference>
<dbReference type="InterPro" id="IPR039859">
    <property type="entry name" value="PFA4/ZDH16/20/ERF2-like"/>
</dbReference>
<dbReference type="GO" id="GO:0006612">
    <property type="term" value="P:protein targeting to membrane"/>
    <property type="evidence" value="ECO:0007669"/>
    <property type="project" value="TreeGrafter"/>
</dbReference>
<comment type="caution">
    <text evidence="10">The sequence shown here is derived from an EMBL/GenBank/DDBJ whole genome shotgun (WGS) entry which is preliminary data.</text>
</comment>
<comment type="similarity">
    <text evidence="2 8">Belongs to the DHHC palmitoyltransferase family.</text>
</comment>
<evidence type="ECO:0000256" key="5">
    <source>
        <dbReference type="ARBA" id="ARBA00022989"/>
    </source>
</evidence>
<keyword evidence="7 8" id="KW-0012">Acyltransferase</keyword>